<organism evidence="2 3">
    <name type="scientific">Streptomyces yokosukanensis</name>
    <dbReference type="NCBI Taxonomy" id="67386"/>
    <lineage>
        <taxon>Bacteria</taxon>
        <taxon>Bacillati</taxon>
        <taxon>Actinomycetota</taxon>
        <taxon>Actinomycetes</taxon>
        <taxon>Kitasatosporales</taxon>
        <taxon>Streptomycetaceae</taxon>
        <taxon>Streptomyces</taxon>
    </lineage>
</organism>
<evidence type="ECO:0000313" key="2">
    <source>
        <dbReference type="EMBL" id="KUN07173.1"/>
    </source>
</evidence>
<dbReference type="PANTHER" id="PTHR39639:SF1">
    <property type="entry name" value="DUF262 DOMAIN-CONTAINING PROTEIN"/>
    <property type="match status" value="1"/>
</dbReference>
<dbReference type="Pfam" id="PF03235">
    <property type="entry name" value="GmrSD_N"/>
    <property type="match status" value="1"/>
</dbReference>
<dbReference type="InterPro" id="IPR004919">
    <property type="entry name" value="GmrSD_N"/>
</dbReference>
<dbReference type="STRING" id="67386.AQI95_11545"/>
<dbReference type="EMBL" id="LMWN01000013">
    <property type="protein sequence ID" value="KUN07173.1"/>
    <property type="molecule type" value="Genomic_DNA"/>
</dbReference>
<accession>A0A101P934</accession>
<evidence type="ECO:0000313" key="3">
    <source>
        <dbReference type="Proteomes" id="UP000053127"/>
    </source>
</evidence>
<dbReference type="PANTHER" id="PTHR39639">
    <property type="entry name" value="CHROMOSOME 16, WHOLE GENOME SHOTGUN SEQUENCE"/>
    <property type="match status" value="1"/>
</dbReference>
<gene>
    <name evidence="2" type="ORF">AQI95_11545</name>
</gene>
<keyword evidence="3" id="KW-1185">Reference proteome</keyword>
<evidence type="ECO:0000259" key="1">
    <source>
        <dbReference type="Pfam" id="PF03235"/>
    </source>
</evidence>
<feature type="domain" description="GmrSD restriction endonucleases N-terminal" evidence="1">
    <location>
        <begin position="45"/>
        <end position="193"/>
    </location>
</feature>
<reference evidence="2 3" key="1">
    <citation type="submission" date="2015-10" db="EMBL/GenBank/DDBJ databases">
        <title>Draft genome sequence of Streptomyces yokosukanensis DSM 40224, type strain for the species Streptomyces yokosukanensis.</title>
        <authorList>
            <person name="Ruckert C."/>
            <person name="Winkler A."/>
            <person name="Kalinowski J."/>
            <person name="Kampfer P."/>
            <person name="Glaeser S."/>
        </authorList>
    </citation>
    <scope>NUCLEOTIDE SEQUENCE [LARGE SCALE GENOMIC DNA]</scope>
    <source>
        <strain evidence="2 3">DSM 40224</strain>
    </source>
</reference>
<name>A0A101P934_9ACTN</name>
<comment type="caution">
    <text evidence="2">The sequence shown here is derived from an EMBL/GenBank/DDBJ whole genome shotgun (WGS) entry which is preliminary data.</text>
</comment>
<protein>
    <recommendedName>
        <fullName evidence="1">GmrSD restriction endonucleases N-terminal domain-containing protein</fullName>
    </recommendedName>
</protein>
<dbReference type="Proteomes" id="UP000053127">
    <property type="component" value="Unassembled WGS sequence"/>
</dbReference>
<dbReference type="AlphaFoldDB" id="A0A101P934"/>
<proteinExistence type="predicted"/>
<sequence length="357" mass="40428">MINMSVMRGYRLDAVELQAELDTHRQAVDTEYFDLSIREIVRMVEEEEIRVAPAYQRKFRWPNEVQSALIESLLLGLPIPAIFVATNKDGTWDVVDGLQRTATILKFYGIDVPGAEELQFSAEPLKLSNLNQLKKFSGLSYKDLPMPIRLTLGKRYVRVQVLSDKSDPGVRFELFRRLNAGAVALTPQEIRSCVFRGPFNSLIEELAATQDYKDLLKLQPKNKVDGTAEEIVLKFFAYMDGMDKFDGDVVGFLNNYIKRRVDDTNLDEDRQIFLKAVSHLKQVTGGHFTRSGVSVTPVNQLEGVLIGIARIFKEGKRPKIPADGWANDEQLVGFSTQGTNSRPKLRGRILRSQELFS</sequence>